<keyword evidence="4" id="KW-0378">Hydrolase</keyword>
<dbReference type="InterPro" id="IPR042269">
    <property type="entry name" value="Ser_carbopepase_S28_SKS"/>
</dbReference>
<dbReference type="SUPFAM" id="SSF53474">
    <property type="entry name" value="alpha/beta-Hydrolases"/>
    <property type="match status" value="1"/>
</dbReference>
<dbReference type="FunFam" id="1.20.120.980:FF:000006">
    <property type="entry name" value="Serine carboxypeptidase S28 family protein"/>
    <property type="match status" value="1"/>
</dbReference>
<keyword evidence="8" id="KW-1185">Reference proteome</keyword>
<proteinExistence type="inferred from homology"/>
<sequence>MFPLLLFQWFLFLSILLTSATALLNIPRLSPIGPRFLEDPAEVLSEKTSDDLQTFFYNQTLDHFNYKPESYNTFEQRFVISSKHWGGANSNAPILVYFGAEASLDSDLAAVGFLSDNAFRFNALLLYIEHRYYGKSIPFGSRDEALKNGSTRGYFNSAQAIADYAEIIIHVKKSFRAENSPVIVVGGSYGGMLASWFRLKYPHIALGALASSAPVLYFDDITPQDGYYSIVSKDFREASETCYKTIQKSWAEIDEIASKPNGLSILSKKFKTCKPLADSDELKDYLDSMYSGAAQYNKPPTYPVNRVCSGVDGDSGNDTLTKIFAGVFAYRGNRSCYINAPTNVSETKLGWRWQTCSEMVIPIGRGNETMFPPDPFDLNTYVQDCKNSYGVSPRPHWVTTYYGGHSIKLILQRFGSNIIFSNGLKDPYSSGGVLENLSETITAVYTVNGSHCLDILVANKTTDPVWLVAQREVEIKTIEGWINKYYDDLRNQQ</sequence>
<dbReference type="AlphaFoldDB" id="A0A2C9VZX5"/>
<dbReference type="OMA" id="IEGWITK"/>
<evidence type="ECO:0000256" key="5">
    <source>
        <dbReference type="ARBA" id="ARBA00023180"/>
    </source>
</evidence>
<dbReference type="Gramene" id="Manes.04G011700.1.v8.1">
    <property type="protein sequence ID" value="Manes.04G011700.1.v8.1.CDS"/>
    <property type="gene ID" value="Manes.04G011700.v8.1"/>
</dbReference>
<evidence type="ECO:0008006" key="9">
    <source>
        <dbReference type="Google" id="ProtNLM"/>
    </source>
</evidence>
<evidence type="ECO:0000256" key="3">
    <source>
        <dbReference type="ARBA" id="ARBA00022729"/>
    </source>
</evidence>
<dbReference type="OrthoDB" id="2130629at2759"/>
<comment type="caution">
    <text evidence="7">The sequence shown here is derived from an EMBL/GenBank/DDBJ whole genome shotgun (WGS) entry which is preliminary data.</text>
</comment>
<keyword evidence="2" id="KW-0645">Protease</keyword>
<evidence type="ECO:0000256" key="1">
    <source>
        <dbReference type="ARBA" id="ARBA00011079"/>
    </source>
</evidence>
<gene>
    <name evidence="7" type="ORF">MANES_04G011700v8</name>
</gene>
<dbReference type="Proteomes" id="UP000091857">
    <property type="component" value="Chromosome 4"/>
</dbReference>
<organism evidence="7 8">
    <name type="scientific">Manihot esculenta</name>
    <name type="common">Cassava</name>
    <name type="synonym">Jatropha manihot</name>
    <dbReference type="NCBI Taxonomy" id="3983"/>
    <lineage>
        <taxon>Eukaryota</taxon>
        <taxon>Viridiplantae</taxon>
        <taxon>Streptophyta</taxon>
        <taxon>Embryophyta</taxon>
        <taxon>Tracheophyta</taxon>
        <taxon>Spermatophyta</taxon>
        <taxon>Magnoliopsida</taxon>
        <taxon>eudicotyledons</taxon>
        <taxon>Gunneridae</taxon>
        <taxon>Pentapetalae</taxon>
        <taxon>rosids</taxon>
        <taxon>fabids</taxon>
        <taxon>Malpighiales</taxon>
        <taxon>Euphorbiaceae</taxon>
        <taxon>Crotonoideae</taxon>
        <taxon>Manihoteae</taxon>
        <taxon>Manihot</taxon>
    </lineage>
</organism>
<dbReference type="Gene3D" id="1.20.120.980">
    <property type="entry name" value="Serine carboxypeptidase S28, SKS domain"/>
    <property type="match status" value="1"/>
</dbReference>
<dbReference type="PANTHER" id="PTHR11010">
    <property type="entry name" value="PROTEASE S28 PRO-X CARBOXYPEPTIDASE-RELATED"/>
    <property type="match status" value="1"/>
</dbReference>
<dbReference type="Pfam" id="PF05577">
    <property type="entry name" value="Peptidase_S28"/>
    <property type="match status" value="1"/>
</dbReference>
<name>A0A2C9VZX5_MANES</name>
<comment type="similarity">
    <text evidence="1">Belongs to the peptidase S28 family.</text>
</comment>
<dbReference type="GO" id="GO:0008239">
    <property type="term" value="F:dipeptidyl-peptidase activity"/>
    <property type="evidence" value="ECO:0000318"/>
    <property type="project" value="GO_Central"/>
</dbReference>
<keyword evidence="3 6" id="KW-0732">Signal</keyword>
<evidence type="ECO:0000256" key="6">
    <source>
        <dbReference type="SAM" id="SignalP"/>
    </source>
</evidence>
<dbReference type="InterPro" id="IPR008758">
    <property type="entry name" value="Peptidase_S28"/>
</dbReference>
<evidence type="ECO:0000256" key="2">
    <source>
        <dbReference type="ARBA" id="ARBA00022670"/>
    </source>
</evidence>
<protein>
    <recommendedName>
        <fullName evidence="9">Lysosomal Pro-X carboxypeptidase</fullName>
    </recommendedName>
</protein>
<evidence type="ECO:0000313" key="8">
    <source>
        <dbReference type="Proteomes" id="UP000091857"/>
    </source>
</evidence>
<feature type="chain" id="PRO_5012157807" description="Lysosomal Pro-X carboxypeptidase" evidence="6">
    <location>
        <begin position="23"/>
        <end position="493"/>
    </location>
</feature>
<reference evidence="8" key="1">
    <citation type="journal article" date="2016" name="Nat. Biotechnol.">
        <title>Sequencing wild and cultivated cassava and related species reveals extensive interspecific hybridization and genetic diversity.</title>
        <authorList>
            <person name="Bredeson J.V."/>
            <person name="Lyons J.B."/>
            <person name="Prochnik S.E."/>
            <person name="Wu G.A."/>
            <person name="Ha C.M."/>
            <person name="Edsinger-Gonzales E."/>
            <person name="Grimwood J."/>
            <person name="Schmutz J."/>
            <person name="Rabbi I.Y."/>
            <person name="Egesi C."/>
            <person name="Nauluvula P."/>
            <person name="Lebot V."/>
            <person name="Ndunguru J."/>
            <person name="Mkamilo G."/>
            <person name="Bart R.S."/>
            <person name="Setter T.L."/>
            <person name="Gleadow R.M."/>
            <person name="Kulakow P."/>
            <person name="Ferguson M.E."/>
            <person name="Rounsley S."/>
            <person name="Rokhsar D.S."/>
        </authorList>
    </citation>
    <scope>NUCLEOTIDE SEQUENCE [LARGE SCALE GENOMIC DNA]</scope>
    <source>
        <strain evidence="8">cv. AM560-2</strain>
    </source>
</reference>
<dbReference type="Gene3D" id="3.40.50.1820">
    <property type="entry name" value="alpha/beta hydrolase"/>
    <property type="match status" value="1"/>
</dbReference>
<feature type="signal peptide" evidence="6">
    <location>
        <begin position="1"/>
        <end position="22"/>
    </location>
</feature>
<dbReference type="GO" id="GO:0070008">
    <property type="term" value="F:serine-type exopeptidase activity"/>
    <property type="evidence" value="ECO:0007669"/>
    <property type="project" value="InterPro"/>
</dbReference>
<accession>A0A2C9VZX5</accession>
<evidence type="ECO:0000313" key="7">
    <source>
        <dbReference type="EMBL" id="OAY51498.1"/>
    </source>
</evidence>
<dbReference type="PANTHER" id="PTHR11010:SF96">
    <property type="entry name" value="LYSOSOMAL PRO-X CARBOXYPEPTIDASE-LIKE ISOFORM X1"/>
    <property type="match status" value="1"/>
</dbReference>
<dbReference type="InterPro" id="IPR029058">
    <property type="entry name" value="AB_hydrolase_fold"/>
</dbReference>
<dbReference type="GO" id="GO:0006508">
    <property type="term" value="P:proteolysis"/>
    <property type="evidence" value="ECO:0007669"/>
    <property type="project" value="UniProtKB-KW"/>
</dbReference>
<dbReference type="EMBL" id="CM004390">
    <property type="protein sequence ID" value="OAY51498.1"/>
    <property type="molecule type" value="Genomic_DNA"/>
</dbReference>
<keyword evidence="5" id="KW-0325">Glycoprotein</keyword>
<evidence type="ECO:0000256" key="4">
    <source>
        <dbReference type="ARBA" id="ARBA00022801"/>
    </source>
</evidence>